<feature type="transmembrane region" description="Helical" evidence="1">
    <location>
        <begin position="269"/>
        <end position="296"/>
    </location>
</feature>
<keyword evidence="1" id="KW-0812">Transmembrane</keyword>
<dbReference type="RefSeq" id="WP_039206118.1">
    <property type="nucleotide sequence ID" value="NZ_JSCE01000046.1"/>
</dbReference>
<gene>
    <name evidence="3" type="ORF">NZ47_02455</name>
</gene>
<dbReference type="AlphaFoldDB" id="A0A0B2JZ48"/>
<dbReference type="InterPro" id="IPR012429">
    <property type="entry name" value="HGSNAT_cat"/>
</dbReference>
<dbReference type="PANTHER" id="PTHR31061:SF24">
    <property type="entry name" value="LD22376P"/>
    <property type="match status" value="1"/>
</dbReference>
<feature type="domain" description="Heparan-alpha-glucosaminide N-acetyltransferase catalytic" evidence="2">
    <location>
        <begin position="5"/>
        <end position="158"/>
    </location>
</feature>
<feature type="transmembrane region" description="Helical" evidence="1">
    <location>
        <begin position="240"/>
        <end position="257"/>
    </location>
</feature>
<feature type="transmembrane region" description="Helical" evidence="1">
    <location>
        <begin position="77"/>
        <end position="98"/>
    </location>
</feature>
<evidence type="ECO:0000256" key="1">
    <source>
        <dbReference type="SAM" id="Phobius"/>
    </source>
</evidence>
<dbReference type="EMBL" id="JSCE01000046">
    <property type="protein sequence ID" value="KHM52809.1"/>
    <property type="molecule type" value="Genomic_DNA"/>
</dbReference>
<sequence>MNNKRIISIDIFRGLTIFIMILGNLSPDSRYTYPTLLHSGWTGVNIIDIAFPAFIFIMGVSTVFANSLKHDDWLGKVIKRAIILFVLGLLVNHLPLVFTALFSTDYTFVQAGNDFMAYFRPFGVLQRIALVYLVGTIIFQGASRPWSLFAISLFLMSISSLGYYLYNPAEPYSEANNISLYIDQHIQGISHNYMQAPYDPEGLYGTINATATMLLGCFAGQTLNSRQGLSFADNKNTKALFSYGIVLLLISWGWAQWEIISKPLWTAPNVLSMAGIGMISLSLLEGLSHSIFFRFILHPLRVLGKNPIFVYLLSEWGLALLFAIPHSGEPLYLWLYHTYFFTEASAFTSTFTYTLLWDLTFVILAEVMNWKNIVIKI</sequence>
<proteinExistence type="predicted"/>
<dbReference type="PANTHER" id="PTHR31061">
    <property type="entry name" value="LD22376P"/>
    <property type="match status" value="1"/>
</dbReference>
<evidence type="ECO:0000259" key="2">
    <source>
        <dbReference type="Pfam" id="PF07786"/>
    </source>
</evidence>
<keyword evidence="4" id="KW-1185">Reference proteome</keyword>
<feature type="transmembrane region" description="Helical" evidence="1">
    <location>
        <begin position="346"/>
        <end position="367"/>
    </location>
</feature>
<reference evidence="3 4" key="1">
    <citation type="journal article" date="2013" name="PLoS ONE">
        <title>Identification and characterization of three novel lipases belonging to families II and V from Anaerovibrio lipolyticus 5ST.</title>
        <authorList>
            <person name="Prive F."/>
            <person name="Kaderbhai N.N."/>
            <person name="Girdwood S."/>
            <person name="Worgan H.J."/>
            <person name="Pinloche E."/>
            <person name="Scollan N.D."/>
            <person name="Huws S.A."/>
            <person name="Newbold C.J."/>
        </authorList>
    </citation>
    <scope>NUCLEOTIDE SEQUENCE [LARGE SCALE GENOMIC DNA]</scope>
    <source>
        <strain evidence="3 4">5S</strain>
    </source>
</reference>
<feature type="transmembrane region" description="Helical" evidence="1">
    <location>
        <begin position="146"/>
        <end position="166"/>
    </location>
</feature>
<name>A0A0B2JZ48_9FIRM</name>
<evidence type="ECO:0000313" key="4">
    <source>
        <dbReference type="Proteomes" id="UP000030993"/>
    </source>
</evidence>
<protein>
    <recommendedName>
        <fullName evidence="2">Heparan-alpha-glucosaminide N-acetyltransferase catalytic domain-containing protein</fullName>
    </recommendedName>
</protein>
<accession>A0A0B2JZ48</accession>
<comment type="caution">
    <text evidence="3">The sequence shown here is derived from an EMBL/GenBank/DDBJ whole genome shotgun (WGS) entry which is preliminary data.</text>
</comment>
<organism evidence="3 4">
    <name type="scientific">Anaerovibrio lipolyticus</name>
    <dbReference type="NCBI Taxonomy" id="82374"/>
    <lineage>
        <taxon>Bacteria</taxon>
        <taxon>Bacillati</taxon>
        <taxon>Bacillota</taxon>
        <taxon>Negativicutes</taxon>
        <taxon>Selenomonadales</taxon>
        <taxon>Selenomonadaceae</taxon>
        <taxon>Anaerovibrio</taxon>
    </lineage>
</organism>
<feature type="transmembrane region" description="Helical" evidence="1">
    <location>
        <begin position="202"/>
        <end position="219"/>
    </location>
</feature>
<evidence type="ECO:0000313" key="3">
    <source>
        <dbReference type="EMBL" id="KHM52809.1"/>
    </source>
</evidence>
<keyword evidence="1" id="KW-1133">Transmembrane helix</keyword>
<feature type="transmembrane region" description="Helical" evidence="1">
    <location>
        <begin position="308"/>
        <end position="326"/>
    </location>
</feature>
<feature type="transmembrane region" description="Helical" evidence="1">
    <location>
        <begin position="118"/>
        <end position="139"/>
    </location>
</feature>
<dbReference type="Proteomes" id="UP000030993">
    <property type="component" value="Unassembled WGS sequence"/>
</dbReference>
<keyword evidence="1" id="KW-0472">Membrane</keyword>
<dbReference type="STRING" id="82374.NZ47_02455"/>
<dbReference type="Pfam" id="PF07786">
    <property type="entry name" value="HGSNAT_cat"/>
    <property type="match status" value="1"/>
</dbReference>
<feature type="transmembrane region" description="Helical" evidence="1">
    <location>
        <begin position="7"/>
        <end position="26"/>
    </location>
</feature>
<feature type="transmembrane region" description="Helical" evidence="1">
    <location>
        <begin position="46"/>
        <end position="65"/>
    </location>
</feature>